<evidence type="ECO:0000256" key="1">
    <source>
        <dbReference type="SAM" id="Phobius"/>
    </source>
</evidence>
<protein>
    <submittedName>
        <fullName evidence="2">Uncharacterized protein</fullName>
    </submittedName>
</protein>
<evidence type="ECO:0000313" key="2">
    <source>
        <dbReference type="EMBL" id="ALL14821.1"/>
    </source>
</evidence>
<dbReference type="EMBL" id="CP013002">
    <property type="protein sequence ID" value="ALL14821.1"/>
    <property type="molecule type" value="Genomic_DNA"/>
</dbReference>
<feature type="transmembrane region" description="Helical" evidence="1">
    <location>
        <begin position="93"/>
        <end position="118"/>
    </location>
</feature>
<name>A0A0P0P2N3_9CAUL</name>
<keyword evidence="1" id="KW-0472">Membrane</keyword>
<keyword evidence="1" id="KW-0812">Transmembrane</keyword>
<dbReference type="KEGG" id="chq:AQ619_16430"/>
<keyword evidence="1" id="KW-1133">Transmembrane helix</keyword>
<proteinExistence type="predicted"/>
<gene>
    <name evidence="2" type="ORF">AQ619_16430</name>
</gene>
<reference evidence="2 3" key="1">
    <citation type="submission" date="2015-10" db="EMBL/GenBank/DDBJ databases">
        <title>Conservation of the essential genome among Caulobacter and Brevundimonas species.</title>
        <authorList>
            <person name="Scott D."/>
            <person name="Ely B."/>
        </authorList>
    </citation>
    <scope>NUCLEOTIDE SEQUENCE [LARGE SCALE GENOMIC DNA]</scope>
    <source>
        <strain evidence="2 3">CB4</strain>
    </source>
</reference>
<evidence type="ECO:0000313" key="3">
    <source>
        <dbReference type="Proteomes" id="UP000056905"/>
    </source>
</evidence>
<sequence length="126" mass="12955">MDALQIAVGLGVAALLFFAGFAWSNAFASGLARGLFIVVSALAIALFSAIGPSFLVRSRTAVLSSLVWWLLLVLIGSAVTLTKSGDFDEGGPAGLALVLGFYLGLPIALLATIIAGLLGRLLNDKH</sequence>
<feature type="transmembrane region" description="Helical" evidence="1">
    <location>
        <begin position="62"/>
        <end position="81"/>
    </location>
</feature>
<feature type="transmembrane region" description="Helical" evidence="1">
    <location>
        <begin position="34"/>
        <end position="55"/>
    </location>
</feature>
<dbReference type="Proteomes" id="UP000056905">
    <property type="component" value="Chromosome"/>
</dbReference>
<dbReference type="AlphaFoldDB" id="A0A0P0P2N3"/>
<organism evidence="2 3">
    <name type="scientific">Caulobacter henricii</name>
    <dbReference type="NCBI Taxonomy" id="69395"/>
    <lineage>
        <taxon>Bacteria</taxon>
        <taxon>Pseudomonadati</taxon>
        <taxon>Pseudomonadota</taxon>
        <taxon>Alphaproteobacteria</taxon>
        <taxon>Caulobacterales</taxon>
        <taxon>Caulobacteraceae</taxon>
        <taxon>Caulobacter</taxon>
    </lineage>
</organism>
<accession>A0A0P0P2N3</accession>
<keyword evidence="3" id="KW-1185">Reference proteome</keyword>